<reference evidence="1 2" key="1">
    <citation type="submission" date="2019-12" db="EMBL/GenBank/DDBJ databases">
        <title>Halocatena pleomorpha gen. nov. sp. nov., an extremely halophilic archaeon of family Halobacteriaceae isolated from saltpan soil.</title>
        <authorList>
            <person name="Pal Y."/>
            <person name="Verma A."/>
            <person name="Krishnamurthi S."/>
            <person name="Kumar P."/>
        </authorList>
    </citation>
    <scope>NUCLEOTIDE SEQUENCE [LARGE SCALE GENOMIC DNA]</scope>
    <source>
        <strain evidence="1 2">JCM 16495</strain>
    </source>
</reference>
<sequence length="64" mass="7200">MSTQGTTTREEWPTFALDFQFNPDADEGFPSLAPDDLVVYDPSSRRSSWLTATRGAYLALEDVR</sequence>
<protein>
    <submittedName>
        <fullName evidence="1">Uncharacterized protein</fullName>
    </submittedName>
</protein>
<dbReference type="AlphaFoldDB" id="A0A6B0GNP7"/>
<dbReference type="RefSeq" id="WP_158202949.1">
    <property type="nucleotide sequence ID" value="NZ_WSZK01000005.1"/>
</dbReference>
<comment type="caution">
    <text evidence="1">The sequence shown here is derived from an EMBL/GenBank/DDBJ whole genome shotgun (WGS) entry which is preliminary data.</text>
</comment>
<accession>A0A6B0GNP7</accession>
<evidence type="ECO:0000313" key="2">
    <source>
        <dbReference type="Proteomes" id="UP000451471"/>
    </source>
</evidence>
<keyword evidence="2" id="KW-1185">Reference proteome</keyword>
<dbReference type="EMBL" id="WSZK01000005">
    <property type="protein sequence ID" value="MWG33218.1"/>
    <property type="molecule type" value="Genomic_DNA"/>
</dbReference>
<name>A0A6B0GNP7_9EURY</name>
<dbReference type="OrthoDB" id="263727at2157"/>
<organism evidence="1 2">
    <name type="scientific">Halomarina oriensis</name>
    <dbReference type="NCBI Taxonomy" id="671145"/>
    <lineage>
        <taxon>Archaea</taxon>
        <taxon>Methanobacteriati</taxon>
        <taxon>Methanobacteriota</taxon>
        <taxon>Stenosarchaea group</taxon>
        <taxon>Halobacteria</taxon>
        <taxon>Halobacteriales</taxon>
        <taxon>Natronomonadaceae</taxon>
        <taxon>Halomarina</taxon>
    </lineage>
</organism>
<evidence type="ECO:0000313" key="1">
    <source>
        <dbReference type="EMBL" id="MWG33218.1"/>
    </source>
</evidence>
<dbReference type="Proteomes" id="UP000451471">
    <property type="component" value="Unassembled WGS sequence"/>
</dbReference>
<gene>
    <name evidence="1" type="ORF">GQS65_01720</name>
</gene>
<proteinExistence type="predicted"/>